<evidence type="ECO:0000256" key="9">
    <source>
        <dbReference type="ARBA" id="ARBA00022807"/>
    </source>
</evidence>
<evidence type="ECO:0000256" key="6">
    <source>
        <dbReference type="ARBA" id="ARBA00022771"/>
    </source>
</evidence>
<evidence type="ECO:0000256" key="1">
    <source>
        <dbReference type="ARBA" id="ARBA00000707"/>
    </source>
</evidence>
<sequence>MSAFQCSHATVVTRNLHNYEIIVGKSLVCKDGMSKVLCHVCKTIDHVHACLECQFFGCFDEGFGLEHGHMEVHAHAINHITTVNMDHGSLFCFMCSDYIYDDRCEDILEKYREKSYQYRAIFKPKAYEVDLLKKAKVIKIRGNSLWGLRGLINIGNTCYANCILQVLLHTRILKNYFLTDKHRCFLQNRCLSCETYFMFQEFYSGKTEPYVPTSFFAAAEIYFKFAIGVDPHDALEFLEKVIEGLHDSLEKSEKSKNCNCFIHDAFYGISQTTYFCEECKYSYCGSEISFVLLYLDTSCDDPEFPNSNKVHLLTCLNNYIKPKLSLSACPKCDERNVKEQTQIRKLPHVLTIVFSDCKYEKDVIFPKVINLPPNLSSKYDTEKTHPSDFSTCYSKHYDYRLYASVEYRKLGGSGHYTTFLQQYQDIWFQCDDAIITKYVFAELNKFKFKVLFYHKEIY</sequence>
<dbReference type="EMBL" id="BMAO01010470">
    <property type="protein sequence ID" value="GFQ67456.1"/>
    <property type="molecule type" value="Genomic_DNA"/>
</dbReference>
<gene>
    <name evidence="18" type="primary">USP22</name>
    <name evidence="18" type="ORF">TNCT_657281</name>
</gene>
<comment type="subcellular location">
    <subcellularLocation>
        <location evidence="2">Nucleus</location>
    </subcellularLocation>
</comment>
<feature type="domain" description="USP" evidence="16">
    <location>
        <begin position="149"/>
        <end position="456"/>
    </location>
</feature>
<dbReference type="GO" id="GO:0004843">
    <property type="term" value="F:cysteine-type deubiquitinase activity"/>
    <property type="evidence" value="ECO:0007669"/>
    <property type="project" value="UniProtKB-EC"/>
</dbReference>
<dbReference type="PROSITE" id="PS50271">
    <property type="entry name" value="ZF_UBP"/>
    <property type="match status" value="1"/>
</dbReference>
<keyword evidence="5" id="KW-0479">Metal-binding</keyword>
<evidence type="ECO:0000256" key="3">
    <source>
        <dbReference type="ARBA" id="ARBA00012759"/>
    </source>
</evidence>
<comment type="catalytic activity">
    <reaction evidence="1">
        <text>Thiol-dependent hydrolysis of ester, thioester, amide, peptide and isopeptide bonds formed by the C-terminal Gly of ubiquitin (a 76-residue protein attached to proteins as an intracellular targeting signal).</text>
        <dbReference type="EC" id="3.4.19.12"/>
    </reaction>
</comment>
<keyword evidence="19" id="KW-1185">Reference proteome</keyword>
<keyword evidence="7" id="KW-0833">Ubl conjugation pathway</keyword>
<dbReference type="Gene3D" id="3.90.70.10">
    <property type="entry name" value="Cysteine proteinases"/>
    <property type="match status" value="1"/>
</dbReference>
<dbReference type="OrthoDB" id="289038at2759"/>
<dbReference type="InterPro" id="IPR001607">
    <property type="entry name" value="Znf_UBP"/>
</dbReference>
<dbReference type="SUPFAM" id="SSF54001">
    <property type="entry name" value="Cysteine proteinases"/>
    <property type="match status" value="1"/>
</dbReference>
<dbReference type="GO" id="GO:0008270">
    <property type="term" value="F:zinc ion binding"/>
    <property type="evidence" value="ECO:0007669"/>
    <property type="project" value="UniProtKB-KW"/>
</dbReference>
<feature type="domain" description="UBP-type" evidence="17">
    <location>
        <begin position="11"/>
        <end position="118"/>
    </location>
</feature>
<keyword evidence="6 15" id="KW-0863">Zinc-finger</keyword>
<evidence type="ECO:0000313" key="18">
    <source>
        <dbReference type="EMBL" id="GFQ67456.1"/>
    </source>
</evidence>
<evidence type="ECO:0000256" key="4">
    <source>
        <dbReference type="ARBA" id="ARBA00022670"/>
    </source>
</evidence>
<keyword evidence="9" id="KW-0788">Thiol protease</keyword>
<keyword evidence="8 18" id="KW-0378">Hydrolase</keyword>
<evidence type="ECO:0000256" key="5">
    <source>
        <dbReference type="ARBA" id="ARBA00022723"/>
    </source>
</evidence>
<dbReference type="PANTHER" id="PTHR21646:SF33">
    <property type="entry name" value="UBIQUITIN CARBOXYL-TERMINAL HYDROLASE 22"/>
    <property type="match status" value="1"/>
</dbReference>
<dbReference type="AlphaFoldDB" id="A0A8X6KAW7"/>
<dbReference type="Pfam" id="PF02148">
    <property type="entry name" value="zf-UBP"/>
    <property type="match status" value="1"/>
</dbReference>
<reference evidence="18" key="1">
    <citation type="submission" date="2020-07" db="EMBL/GenBank/DDBJ databases">
        <title>Multicomponent nature underlies the extraordinary mechanical properties of spider dragline silk.</title>
        <authorList>
            <person name="Kono N."/>
            <person name="Nakamura H."/>
            <person name="Mori M."/>
            <person name="Yoshida Y."/>
            <person name="Ohtoshi R."/>
            <person name="Malay A.D."/>
            <person name="Moran D.A.P."/>
            <person name="Tomita M."/>
            <person name="Numata K."/>
            <person name="Arakawa K."/>
        </authorList>
    </citation>
    <scope>NUCLEOTIDE SEQUENCE</scope>
</reference>
<evidence type="ECO:0000313" key="19">
    <source>
        <dbReference type="Proteomes" id="UP000887116"/>
    </source>
</evidence>
<accession>A0A8X6KAW7</accession>
<evidence type="ECO:0000259" key="16">
    <source>
        <dbReference type="PROSITE" id="PS50235"/>
    </source>
</evidence>
<keyword evidence="12" id="KW-0804">Transcription</keyword>
<organism evidence="18 19">
    <name type="scientific">Trichonephila clavata</name>
    <name type="common">Joro spider</name>
    <name type="synonym">Nephila clavata</name>
    <dbReference type="NCBI Taxonomy" id="2740835"/>
    <lineage>
        <taxon>Eukaryota</taxon>
        <taxon>Metazoa</taxon>
        <taxon>Ecdysozoa</taxon>
        <taxon>Arthropoda</taxon>
        <taxon>Chelicerata</taxon>
        <taxon>Arachnida</taxon>
        <taxon>Araneae</taxon>
        <taxon>Araneomorphae</taxon>
        <taxon>Entelegynae</taxon>
        <taxon>Araneoidea</taxon>
        <taxon>Nephilidae</taxon>
        <taxon>Trichonephila</taxon>
    </lineage>
</organism>
<dbReference type="PROSITE" id="PS50235">
    <property type="entry name" value="USP_3"/>
    <property type="match status" value="1"/>
</dbReference>
<comment type="similarity">
    <text evidence="14">Belongs to the peptidase C19 family. UBP8 subfamily.</text>
</comment>
<keyword evidence="4" id="KW-0645">Protease</keyword>
<dbReference type="Proteomes" id="UP000887116">
    <property type="component" value="Unassembled WGS sequence"/>
</dbReference>
<dbReference type="EC" id="3.4.19.12" evidence="3"/>
<keyword evidence="10" id="KW-0862">Zinc</keyword>
<comment type="caution">
    <text evidence="18">The sequence shown here is derived from an EMBL/GenBank/DDBJ whole genome shotgun (WGS) entry which is preliminary data.</text>
</comment>
<evidence type="ECO:0000256" key="7">
    <source>
        <dbReference type="ARBA" id="ARBA00022786"/>
    </source>
</evidence>
<dbReference type="GO" id="GO:0005634">
    <property type="term" value="C:nucleus"/>
    <property type="evidence" value="ECO:0007669"/>
    <property type="project" value="UniProtKB-SubCell"/>
</dbReference>
<evidence type="ECO:0000256" key="8">
    <source>
        <dbReference type="ARBA" id="ARBA00022801"/>
    </source>
</evidence>
<dbReference type="GO" id="GO:0016579">
    <property type="term" value="P:protein deubiquitination"/>
    <property type="evidence" value="ECO:0007669"/>
    <property type="project" value="InterPro"/>
</dbReference>
<evidence type="ECO:0000256" key="12">
    <source>
        <dbReference type="ARBA" id="ARBA00023163"/>
    </source>
</evidence>
<dbReference type="InterPro" id="IPR001394">
    <property type="entry name" value="Peptidase_C19_UCH"/>
</dbReference>
<keyword evidence="11" id="KW-0805">Transcription regulation</keyword>
<dbReference type="GO" id="GO:0006508">
    <property type="term" value="P:proteolysis"/>
    <property type="evidence" value="ECO:0007669"/>
    <property type="project" value="UniProtKB-KW"/>
</dbReference>
<evidence type="ECO:0000256" key="2">
    <source>
        <dbReference type="ARBA" id="ARBA00004123"/>
    </source>
</evidence>
<evidence type="ECO:0000259" key="17">
    <source>
        <dbReference type="PROSITE" id="PS50271"/>
    </source>
</evidence>
<dbReference type="InterPro" id="IPR028889">
    <property type="entry name" value="USP"/>
</dbReference>
<dbReference type="InterPro" id="IPR050185">
    <property type="entry name" value="Ub_carboxyl-term_hydrolase"/>
</dbReference>
<proteinExistence type="inferred from homology"/>
<dbReference type="InterPro" id="IPR018200">
    <property type="entry name" value="USP_CS"/>
</dbReference>
<dbReference type="PROSITE" id="PS00972">
    <property type="entry name" value="USP_1"/>
    <property type="match status" value="1"/>
</dbReference>
<dbReference type="Pfam" id="PF00443">
    <property type="entry name" value="UCH"/>
    <property type="match status" value="1"/>
</dbReference>
<dbReference type="InterPro" id="IPR038765">
    <property type="entry name" value="Papain-like_cys_pep_sf"/>
</dbReference>
<name>A0A8X6KAW7_TRICU</name>
<dbReference type="PANTHER" id="PTHR21646">
    <property type="entry name" value="UBIQUITIN CARBOXYL-TERMINAL HYDROLASE"/>
    <property type="match status" value="1"/>
</dbReference>
<protein>
    <recommendedName>
        <fullName evidence="3">ubiquitinyl hydrolase 1</fullName>
        <ecNumber evidence="3">3.4.19.12</ecNumber>
    </recommendedName>
</protein>
<dbReference type="Gene3D" id="3.30.40.10">
    <property type="entry name" value="Zinc/RING finger domain, C3HC4 (zinc finger)"/>
    <property type="match status" value="1"/>
</dbReference>
<dbReference type="InterPro" id="IPR013083">
    <property type="entry name" value="Znf_RING/FYVE/PHD"/>
</dbReference>
<dbReference type="SUPFAM" id="SSF57850">
    <property type="entry name" value="RING/U-box"/>
    <property type="match status" value="1"/>
</dbReference>
<evidence type="ECO:0000256" key="15">
    <source>
        <dbReference type="PROSITE-ProRule" id="PRU00502"/>
    </source>
</evidence>
<keyword evidence="13" id="KW-0539">Nucleus</keyword>
<evidence type="ECO:0000256" key="11">
    <source>
        <dbReference type="ARBA" id="ARBA00023015"/>
    </source>
</evidence>
<evidence type="ECO:0000256" key="10">
    <source>
        <dbReference type="ARBA" id="ARBA00022833"/>
    </source>
</evidence>
<evidence type="ECO:0000256" key="13">
    <source>
        <dbReference type="ARBA" id="ARBA00023242"/>
    </source>
</evidence>
<evidence type="ECO:0000256" key="14">
    <source>
        <dbReference type="ARBA" id="ARBA00038490"/>
    </source>
</evidence>